<dbReference type="PANTHER" id="PTHR12388">
    <property type="entry name" value="MITOCHONDRIA ASSOCIATED GRANULOCYTE MACROPHAGE CSF SIGNALING MOLECULE"/>
    <property type="match status" value="1"/>
</dbReference>
<evidence type="ECO:0000313" key="15">
    <source>
        <dbReference type="Proteomes" id="UP000054270"/>
    </source>
</evidence>
<evidence type="ECO:0000256" key="8">
    <source>
        <dbReference type="ARBA" id="ARBA00023010"/>
    </source>
</evidence>
<dbReference type="EMBL" id="KN817572">
    <property type="protein sequence ID" value="KJA19968.1"/>
    <property type="molecule type" value="Genomic_DNA"/>
</dbReference>
<proteinExistence type="inferred from homology"/>
<dbReference type="PANTHER" id="PTHR12388:SF0">
    <property type="entry name" value="MITOCHONDRIAL IMPORT INNER MEMBRANE TRANSLOCASE SUBUNIT TIM16"/>
    <property type="match status" value="1"/>
</dbReference>
<evidence type="ECO:0000256" key="13">
    <source>
        <dbReference type="SAM" id="MobiDB-lite"/>
    </source>
</evidence>
<keyword evidence="8" id="KW-0811">Translocation</keyword>
<evidence type="ECO:0000256" key="2">
    <source>
        <dbReference type="ARBA" id="ARBA00008817"/>
    </source>
</evidence>
<keyword evidence="7" id="KW-0653">Protein transport</keyword>
<evidence type="ECO:0000256" key="7">
    <source>
        <dbReference type="ARBA" id="ARBA00022927"/>
    </source>
</evidence>
<comment type="subcellular location">
    <subcellularLocation>
        <location evidence="1">Mitochondrion inner membrane</location>
        <topology evidence="1">Peripheral membrane protein</topology>
    </subcellularLocation>
</comment>
<reference evidence="15" key="1">
    <citation type="submission" date="2014-04" db="EMBL/GenBank/DDBJ databases">
        <title>Evolutionary Origins and Diversification of the Mycorrhizal Mutualists.</title>
        <authorList>
            <consortium name="DOE Joint Genome Institute"/>
            <consortium name="Mycorrhizal Genomics Consortium"/>
            <person name="Kohler A."/>
            <person name="Kuo A."/>
            <person name="Nagy L.G."/>
            <person name="Floudas D."/>
            <person name="Copeland A."/>
            <person name="Barry K.W."/>
            <person name="Cichocki N."/>
            <person name="Veneault-Fourrey C."/>
            <person name="LaButti K."/>
            <person name="Lindquist E.A."/>
            <person name="Lipzen A."/>
            <person name="Lundell T."/>
            <person name="Morin E."/>
            <person name="Murat C."/>
            <person name="Riley R."/>
            <person name="Ohm R."/>
            <person name="Sun H."/>
            <person name="Tunlid A."/>
            <person name="Henrissat B."/>
            <person name="Grigoriev I.V."/>
            <person name="Hibbett D.S."/>
            <person name="Martin F."/>
        </authorList>
    </citation>
    <scope>NUCLEOTIDE SEQUENCE [LARGE SCALE GENOMIC DNA]</scope>
    <source>
        <strain evidence="15">FD-334 SS-4</strain>
    </source>
</reference>
<organism evidence="14 15">
    <name type="scientific">Hypholoma sublateritium (strain FD-334 SS-4)</name>
    <dbReference type="NCBI Taxonomy" id="945553"/>
    <lineage>
        <taxon>Eukaryota</taxon>
        <taxon>Fungi</taxon>
        <taxon>Dikarya</taxon>
        <taxon>Basidiomycota</taxon>
        <taxon>Agaricomycotina</taxon>
        <taxon>Agaricomycetes</taxon>
        <taxon>Agaricomycetidae</taxon>
        <taxon>Agaricales</taxon>
        <taxon>Agaricineae</taxon>
        <taxon>Strophariaceae</taxon>
        <taxon>Hypholoma</taxon>
    </lineage>
</organism>
<keyword evidence="10" id="KW-0472">Membrane</keyword>
<dbReference type="STRING" id="945553.A0A0D2M9E9"/>
<dbReference type="OrthoDB" id="10262892at2759"/>
<dbReference type="InterPro" id="IPR005341">
    <property type="entry name" value="Tim16"/>
</dbReference>
<keyword evidence="15" id="KW-1185">Reference proteome</keyword>
<evidence type="ECO:0000313" key="14">
    <source>
        <dbReference type="EMBL" id="KJA19968.1"/>
    </source>
</evidence>
<dbReference type="Proteomes" id="UP000054270">
    <property type="component" value="Unassembled WGS sequence"/>
</dbReference>
<keyword evidence="6" id="KW-0999">Mitochondrion inner membrane</keyword>
<accession>A0A0D2M9E9</accession>
<evidence type="ECO:0000256" key="4">
    <source>
        <dbReference type="ARBA" id="ARBA00020721"/>
    </source>
</evidence>
<feature type="region of interest" description="Disordered" evidence="13">
    <location>
        <begin position="139"/>
        <end position="167"/>
    </location>
</feature>
<keyword evidence="9" id="KW-0496">Mitochondrion</keyword>
<dbReference type="AlphaFoldDB" id="A0A0D2M9E9"/>
<evidence type="ECO:0000256" key="3">
    <source>
        <dbReference type="ARBA" id="ARBA00013571"/>
    </source>
</evidence>
<dbReference type="Pfam" id="PF03656">
    <property type="entry name" value="Pam16"/>
    <property type="match status" value="1"/>
</dbReference>
<dbReference type="OMA" id="QHLFRAN"/>
<comment type="similarity">
    <text evidence="2">Belongs to the TIM16/PAM16 family.</text>
</comment>
<evidence type="ECO:0000256" key="5">
    <source>
        <dbReference type="ARBA" id="ARBA00022448"/>
    </source>
</evidence>
<feature type="compositionally biased region" description="Pro residues" evidence="13">
    <location>
        <begin position="152"/>
        <end position="161"/>
    </location>
</feature>
<name>A0A0D2M9E9_HYPSF</name>
<evidence type="ECO:0000256" key="11">
    <source>
        <dbReference type="ARBA" id="ARBA00030422"/>
    </source>
</evidence>
<keyword evidence="5" id="KW-0813">Transport</keyword>
<protein>
    <recommendedName>
        <fullName evidence="4">Mitochondrial import inner membrane translocase subunit TIM16</fullName>
    </recommendedName>
    <alternativeName>
        <fullName evidence="3">Mitochondrial import inner membrane translocase subunit tim16</fullName>
    </alternativeName>
    <alternativeName>
        <fullName evidence="11 12">Presequence translocated-associated motor subunit PAM16</fullName>
    </alternativeName>
</protein>
<evidence type="ECO:0000256" key="10">
    <source>
        <dbReference type="ARBA" id="ARBA00023136"/>
    </source>
</evidence>
<dbReference type="Gene3D" id="1.10.287.110">
    <property type="entry name" value="DnaJ domain"/>
    <property type="match status" value="1"/>
</dbReference>
<sequence>MSSPKVIVNILLTGTKILGKAFLEAGRQAVKNAKSSPAGVMGGDAAGVGHANSGSATDQLTRHHRMTLDEAQLILNVKRGDTLEQVMKNYEHLFKINSPPPPAPKPTTPGKQALTFHSHYLQSKVFRARERLQAEYKIPEAAADATATKGPTNPPGTPVDPPQSGTP</sequence>
<evidence type="ECO:0000256" key="9">
    <source>
        <dbReference type="ARBA" id="ARBA00023128"/>
    </source>
</evidence>
<evidence type="ECO:0000256" key="12">
    <source>
        <dbReference type="ARBA" id="ARBA00031407"/>
    </source>
</evidence>
<gene>
    <name evidence="14" type="ORF">HYPSUDRAFT_849483</name>
</gene>
<dbReference type="GO" id="GO:0030150">
    <property type="term" value="P:protein import into mitochondrial matrix"/>
    <property type="evidence" value="ECO:0007669"/>
    <property type="project" value="InterPro"/>
</dbReference>
<dbReference type="GO" id="GO:0005744">
    <property type="term" value="C:TIM23 mitochondrial import inner membrane translocase complex"/>
    <property type="evidence" value="ECO:0007669"/>
    <property type="project" value="InterPro"/>
</dbReference>
<dbReference type="InterPro" id="IPR036869">
    <property type="entry name" value="J_dom_sf"/>
</dbReference>
<evidence type="ECO:0000256" key="1">
    <source>
        <dbReference type="ARBA" id="ARBA00004637"/>
    </source>
</evidence>
<evidence type="ECO:0000256" key="6">
    <source>
        <dbReference type="ARBA" id="ARBA00022792"/>
    </source>
</evidence>